<sequence>MALGEIGISYNDFYALTPRSFTNIINGFRNKQYTESKERWEQIRYLFYASLKPHLKGNPTLRSLMPLPWDNETDDPEANETKIETPEQAAAIIKRQEEFWAAIDIKRQLKKSKSKTDFDGISTD</sequence>
<dbReference type="EMBL" id="FOVI01000018">
    <property type="protein sequence ID" value="SFO04702.1"/>
    <property type="molecule type" value="Genomic_DNA"/>
</dbReference>
<protein>
    <submittedName>
        <fullName evidence="1">Uncharacterized protein</fullName>
    </submittedName>
</protein>
<dbReference type="AlphaFoldDB" id="A0A1I5DZR6"/>
<evidence type="ECO:0000313" key="2">
    <source>
        <dbReference type="Proteomes" id="UP000199036"/>
    </source>
</evidence>
<dbReference type="RefSeq" id="WP_091524590.1">
    <property type="nucleotide sequence ID" value="NZ_FOVI01000018.1"/>
</dbReference>
<name>A0A1I5DZR6_9FLAO</name>
<gene>
    <name evidence="1" type="ORF">SAMN05421741_11821</name>
</gene>
<dbReference type="Proteomes" id="UP000199036">
    <property type="component" value="Unassembled WGS sequence"/>
</dbReference>
<dbReference type="STRING" id="913024.SAMN05421741_11821"/>
<keyword evidence="2" id="KW-1185">Reference proteome</keyword>
<accession>A0A1I5DZR6</accession>
<evidence type="ECO:0000313" key="1">
    <source>
        <dbReference type="EMBL" id="SFO04702.1"/>
    </source>
</evidence>
<reference evidence="2" key="1">
    <citation type="submission" date="2016-10" db="EMBL/GenBank/DDBJ databases">
        <authorList>
            <person name="Varghese N."/>
            <person name="Submissions S."/>
        </authorList>
    </citation>
    <scope>NUCLEOTIDE SEQUENCE [LARGE SCALE GENOMIC DNA]</scope>
    <source>
        <strain evidence="2">DS-12</strain>
    </source>
</reference>
<proteinExistence type="predicted"/>
<organism evidence="1 2">
    <name type="scientific">Paenimyroides ummariense</name>
    <dbReference type="NCBI Taxonomy" id="913024"/>
    <lineage>
        <taxon>Bacteria</taxon>
        <taxon>Pseudomonadati</taxon>
        <taxon>Bacteroidota</taxon>
        <taxon>Flavobacteriia</taxon>
        <taxon>Flavobacteriales</taxon>
        <taxon>Flavobacteriaceae</taxon>
        <taxon>Paenimyroides</taxon>
    </lineage>
</organism>
<dbReference type="OrthoDB" id="1453380at2"/>